<dbReference type="GO" id="GO:0015031">
    <property type="term" value="P:protein transport"/>
    <property type="evidence" value="ECO:0007669"/>
    <property type="project" value="UniProtKB-KW"/>
</dbReference>
<dbReference type="Gene3D" id="1.20.5.420">
    <property type="entry name" value="Immunoglobulin FC, subunit C"/>
    <property type="match status" value="1"/>
</dbReference>
<evidence type="ECO:0000259" key="10">
    <source>
        <dbReference type="Pfam" id="PF04652"/>
    </source>
</evidence>
<dbReference type="InterPro" id="IPR041212">
    <property type="entry name" value="Vta1_C"/>
</dbReference>
<dbReference type="GO" id="GO:0010008">
    <property type="term" value="C:endosome membrane"/>
    <property type="evidence" value="ECO:0007669"/>
    <property type="project" value="UniProtKB-SubCell"/>
</dbReference>
<keyword evidence="8" id="KW-0472">Membrane</keyword>
<comment type="subcellular location">
    <subcellularLocation>
        <location evidence="2">Cytoplasm</location>
    </subcellularLocation>
    <subcellularLocation>
        <location evidence="1">Endosome membrane</location>
        <topology evidence="1">Peripheral membrane protein</topology>
    </subcellularLocation>
</comment>
<evidence type="ECO:0000256" key="3">
    <source>
        <dbReference type="ARBA" id="ARBA00007895"/>
    </source>
</evidence>
<dbReference type="Pfam" id="PF04652">
    <property type="entry name" value="Vta1"/>
    <property type="match status" value="1"/>
</dbReference>
<keyword evidence="5" id="KW-0963">Cytoplasm</keyword>
<dbReference type="InterPro" id="IPR044538">
    <property type="entry name" value="Vta1-like"/>
</dbReference>
<keyword evidence="4" id="KW-0813">Transport</keyword>
<sequence>MELPISLKPVKPYLDRAAELKQKDPIVSYHCGFYALQEAMKLRANLPKADMGFVLSLMERLEQEKAQLPEIDDAAVHIENFGQELFMRADDADRAGRSNLNTGKAFLAAANVLETCKQFGDLPADLAEKVKYAKFRFVEIAKATKEGRAAAPPRGTEPSEPSEPSRASADETPPPAYGGPAMTAMPPPPDAGAYMSLPPADPAQGGLPSYMGLPPAAPPCAGVPPTVAPVSSPWLGNVGLPPPPSAQPPQPAPHPVSVVQAGRQASNAIVIPAPPPGFKVERAQLLEASRLCQSSMNALQFQDAETAIHQLTQALLMLTQPPTASAPEVPE</sequence>
<evidence type="ECO:0000313" key="12">
    <source>
        <dbReference type="EMBL" id="CAD8532617.1"/>
    </source>
</evidence>
<proteinExistence type="inferred from homology"/>
<dbReference type="Gene3D" id="1.25.40.270">
    <property type="entry name" value="Vacuolar protein sorting-associated protein vta1"/>
    <property type="match status" value="1"/>
</dbReference>
<feature type="region of interest" description="Disordered" evidence="9">
    <location>
        <begin position="145"/>
        <end position="191"/>
    </location>
</feature>
<evidence type="ECO:0000259" key="11">
    <source>
        <dbReference type="Pfam" id="PF18097"/>
    </source>
</evidence>
<dbReference type="InterPro" id="IPR023175">
    <property type="entry name" value="Vta1/CALS_N_sf"/>
</dbReference>
<feature type="domain" description="Vta1 C-terminal" evidence="11">
    <location>
        <begin position="287"/>
        <end position="319"/>
    </location>
</feature>
<dbReference type="InterPro" id="IPR039431">
    <property type="entry name" value="Vta1/CALS_N"/>
</dbReference>
<organism evidence="12">
    <name type="scientific">Calcidiscus leptoporus</name>
    <dbReference type="NCBI Taxonomy" id="127549"/>
    <lineage>
        <taxon>Eukaryota</taxon>
        <taxon>Haptista</taxon>
        <taxon>Haptophyta</taxon>
        <taxon>Prymnesiophyceae</taxon>
        <taxon>Coccolithales</taxon>
        <taxon>Calcidiscaceae</taxon>
        <taxon>Calcidiscus</taxon>
    </lineage>
</organism>
<evidence type="ECO:0000256" key="8">
    <source>
        <dbReference type="ARBA" id="ARBA00023136"/>
    </source>
</evidence>
<accession>A0A7S0NUH5</accession>
<dbReference type="PANTHER" id="PTHR46009">
    <property type="entry name" value="VACUOLAR PROTEIN SORTING-ASSOCIATED PROTEIN VTA1 HOMOLOG"/>
    <property type="match status" value="1"/>
</dbReference>
<protein>
    <recommendedName>
        <fullName evidence="13">Vta1/callose synthase N-terminal domain-containing protein</fullName>
    </recommendedName>
</protein>
<evidence type="ECO:0000256" key="9">
    <source>
        <dbReference type="SAM" id="MobiDB-lite"/>
    </source>
</evidence>
<comment type="similarity">
    <text evidence="3">Belongs to the VTA1 family.</text>
</comment>
<evidence type="ECO:0000256" key="4">
    <source>
        <dbReference type="ARBA" id="ARBA00022448"/>
    </source>
</evidence>
<evidence type="ECO:0000256" key="5">
    <source>
        <dbReference type="ARBA" id="ARBA00022490"/>
    </source>
</evidence>
<feature type="domain" description="Vta1/callose synthase N-terminal" evidence="10">
    <location>
        <begin position="10"/>
        <end position="146"/>
    </location>
</feature>
<evidence type="ECO:0000256" key="7">
    <source>
        <dbReference type="ARBA" id="ARBA00022927"/>
    </source>
</evidence>
<dbReference type="PANTHER" id="PTHR46009:SF1">
    <property type="entry name" value="VACUOLAR PROTEIN SORTING-ASSOCIATED PROTEIN VTA1 HOMOLOG"/>
    <property type="match status" value="1"/>
</dbReference>
<evidence type="ECO:0000256" key="1">
    <source>
        <dbReference type="ARBA" id="ARBA00004481"/>
    </source>
</evidence>
<keyword evidence="6" id="KW-0967">Endosome</keyword>
<evidence type="ECO:0000256" key="6">
    <source>
        <dbReference type="ARBA" id="ARBA00022753"/>
    </source>
</evidence>
<keyword evidence="7" id="KW-0653">Protein transport</keyword>
<dbReference type="GO" id="GO:0032511">
    <property type="term" value="P:late endosome to vacuole transport via multivesicular body sorting pathway"/>
    <property type="evidence" value="ECO:0007669"/>
    <property type="project" value="InterPro"/>
</dbReference>
<reference evidence="12" key="1">
    <citation type="submission" date="2021-01" db="EMBL/GenBank/DDBJ databases">
        <authorList>
            <person name="Corre E."/>
            <person name="Pelletier E."/>
            <person name="Niang G."/>
            <person name="Scheremetjew M."/>
            <person name="Finn R."/>
            <person name="Kale V."/>
            <person name="Holt S."/>
            <person name="Cochrane G."/>
            <person name="Meng A."/>
            <person name="Brown T."/>
            <person name="Cohen L."/>
        </authorList>
    </citation>
    <scope>NUCLEOTIDE SEQUENCE</scope>
    <source>
        <strain evidence="12">RCC1130</strain>
    </source>
</reference>
<evidence type="ECO:0000256" key="2">
    <source>
        <dbReference type="ARBA" id="ARBA00004496"/>
    </source>
</evidence>
<dbReference type="AlphaFoldDB" id="A0A7S0NUH5"/>
<dbReference type="EMBL" id="HBER01015662">
    <property type="protein sequence ID" value="CAD8532617.1"/>
    <property type="molecule type" value="Transcribed_RNA"/>
</dbReference>
<name>A0A7S0NUH5_9EUKA</name>
<dbReference type="GO" id="GO:0005771">
    <property type="term" value="C:multivesicular body"/>
    <property type="evidence" value="ECO:0007669"/>
    <property type="project" value="TreeGrafter"/>
</dbReference>
<gene>
    <name evidence="12" type="ORF">CLEP1334_LOCUS7872</name>
</gene>
<evidence type="ECO:0008006" key="13">
    <source>
        <dbReference type="Google" id="ProtNLM"/>
    </source>
</evidence>
<dbReference type="Pfam" id="PF18097">
    <property type="entry name" value="Vta1_C"/>
    <property type="match status" value="1"/>
</dbReference>